<protein>
    <recommendedName>
        <fullName evidence="2">Integrase catalytic domain-containing protein</fullName>
    </recommendedName>
</protein>
<accession>A0A2N9IKB4</accession>
<sequence length="949" mass="105343">MAAFDTGCALTRRLKIRCTATLLHAPPHARPLHCHVSPRRSNQKNYHLICAFCKHRGHTIDRCNMRAGILQRSAALTASKSIPSSDAASFDPVSLTTPTYSIADLQALFSQDSRTGQIVGSARKVGRLFELTSLHFLSSSVSAPVIAASASIELWHSRLGHVSLPRIQTLVSRGLLGSVSSSPFDCMPCQLGKQPALPFNNSESIASTTFDLIHSDVWGPSPVPTTQYSKAIKVFRSDNAREYRQTDFSTILKHYGTIFHTSCAGTSQQNGRAERKLRHILDTVRALTNAASTPASFWGEAALTAVYTINRCPSPVIQNTTPYERLFGTAPNYSLLKVFGCVCFVLLQPHERTKLQPHSQLCCFLGYGLEEKGYRCYDPVAKRLRVSRHVVFWEHKMFYSLPLFSAGNSDSQADPLPNLFPEIPSPSAESVNPISDESPPADPSSDESPTADLTFDESPLTAPAANPVNTTAPEPRRSHRVLGIWLTCQLVNLLLVASGCTRSRLDQMVLLIATRLRLVAKGFTQEYGIDYEETFAPVARLSSVRTLIAVSASRHWPLFQMDVKNAFLNGELTEEVYMQLPPGFSQPPGFSPKVCRLRRALYGLKQAPRAWFAKFSSTISQHGFSASSSSALFSDAQIMVYPSLVGIQDLKRFLGQHFEMKDLGPLSYFLGLEVSSSSDGYYLTQAKYTSDLISRTGITDSKIVDTPIEYNNRLNTHDGEPLPDATLYRQLVGSLVYLTVTRPDISYAVHIVSQFMAAPRSLHYAAVLRILRYLKGTLFHGLHFSSQSSLTLQAYSDADWAGDPTDRRSTTGYCFLLGDSLISWRSKKQSVVARSSTEAEYRALTDTTAELLWLRWLLQDLGIDCSTAIPIHCDNRSAIQIAHNDVFHERTKHIEIDCHFVRHHLLQGTLQLRSVSSQDQLADIFTKPMPPGRFRDLISKLKLVSVHPT</sequence>
<dbReference type="SUPFAM" id="SSF56672">
    <property type="entry name" value="DNA/RNA polymerases"/>
    <property type="match status" value="1"/>
</dbReference>
<evidence type="ECO:0000313" key="3">
    <source>
        <dbReference type="EMBL" id="SPD26096.1"/>
    </source>
</evidence>
<dbReference type="Pfam" id="PF25597">
    <property type="entry name" value="SH3_retrovirus"/>
    <property type="match status" value="1"/>
</dbReference>
<dbReference type="EMBL" id="OIVN01006144">
    <property type="protein sequence ID" value="SPD26096.1"/>
    <property type="molecule type" value="Genomic_DNA"/>
</dbReference>
<dbReference type="InterPro" id="IPR057670">
    <property type="entry name" value="SH3_retrovirus"/>
</dbReference>
<dbReference type="Pfam" id="PF13976">
    <property type="entry name" value="gag_pre-integrs"/>
    <property type="match status" value="1"/>
</dbReference>
<name>A0A2N9IKB4_FAGSY</name>
<dbReference type="InterPro" id="IPR013103">
    <property type="entry name" value="RVT_2"/>
</dbReference>
<dbReference type="Pfam" id="PF07727">
    <property type="entry name" value="RVT_2"/>
    <property type="match status" value="1"/>
</dbReference>
<organism evidence="3">
    <name type="scientific">Fagus sylvatica</name>
    <name type="common">Beechnut</name>
    <dbReference type="NCBI Taxonomy" id="28930"/>
    <lineage>
        <taxon>Eukaryota</taxon>
        <taxon>Viridiplantae</taxon>
        <taxon>Streptophyta</taxon>
        <taxon>Embryophyta</taxon>
        <taxon>Tracheophyta</taxon>
        <taxon>Spermatophyta</taxon>
        <taxon>Magnoliopsida</taxon>
        <taxon>eudicotyledons</taxon>
        <taxon>Gunneridae</taxon>
        <taxon>Pentapetalae</taxon>
        <taxon>rosids</taxon>
        <taxon>fabids</taxon>
        <taxon>Fagales</taxon>
        <taxon>Fagaceae</taxon>
        <taxon>Fagus</taxon>
    </lineage>
</organism>
<feature type="region of interest" description="Disordered" evidence="1">
    <location>
        <begin position="415"/>
        <end position="475"/>
    </location>
</feature>
<dbReference type="SUPFAM" id="SSF53098">
    <property type="entry name" value="Ribonuclease H-like"/>
    <property type="match status" value="1"/>
</dbReference>
<gene>
    <name evidence="3" type="ORF">FSB_LOCUS53978</name>
</gene>
<feature type="domain" description="Integrase catalytic" evidence="2">
    <location>
        <begin position="140"/>
        <end position="330"/>
    </location>
</feature>
<dbReference type="InterPro" id="IPR025724">
    <property type="entry name" value="GAG-pre-integrase_dom"/>
</dbReference>
<dbReference type="InterPro" id="IPR043502">
    <property type="entry name" value="DNA/RNA_pol_sf"/>
</dbReference>
<dbReference type="InterPro" id="IPR012337">
    <property type="entry name" value="RNaseH-like_sf"/>
</dbReference>
<reference evidence="3" key="1">
    <citation type="submission" date="2018-02" db="EMBL/GenBank/DDBJ databases">
        <authorList>
            <person name="Cohen D.B."/>
            <person name="Kent A.D."/>
        </authorList>
    </citation>
    <scope>NUCLEOTIDE SEQUENCE</scope>
</reference>
<dbReference type="PANTHER" id="PTHR11439">
    <property type="entry name" value="GAG-POL-RELATED RETROTRANSPOSON"/>
    <property type="match status" value="1"/>
</dbReference>
<evidence type="ECO:0000256" key="1">
    <source>
        <dbReference type="SAM" id="MobiDB-lite"/>
    </source>
</evidence>
<dbReference type="InterPro" id="IPR036397">
    <property type="entry name" value="RNaseH_sf"/>
</dbReference>
<dbReference type="GO" id="GO:0015074">
    <property type="term" value="P:DNA integration"/>
    <property type="evidence" value="ECO:0007669"/>
    <property type="project" value="InterPro"/>
</dbReference>
<evidence type="ECO:0000259" key="2">
    <source>
        <dbReference type="PROSITE" id="PS50994"/>
    </source>
</evidence>
<dbReference type="CDD" id="cd09272">
    <property type="entry name" value="RNase_HI_RT_Ty1"/>
    <property type="match status" value="1"/>
</dbReference>
<dbReference type="AlphaFoldDB" id="A0A2N9IKB4"/>
<feature type="compositionally biased region" description="Low complexity" evidence="1">
    <location>
        <begin position="459"/>
        <end position="473"/>
    </location>
</feature>
<dbReference type="PANTHER" id="PTHR11439:SF461">
    <property type="entry name" value="OS10G0432200 PROTEIN"/>
    <property type="match status" value="1"/>
</dbReference>
<dbReference type="Gene3D" id="3.30.420.10">
    <property type="entry name" value="Ribonuclease H-like superfamily/Ribonuclease H"/>
    <property type="match status" value="1"/>
</dbReference>
<dbReference type="GO" id="GO:0003676">
    <property type="term" value="F:nucleic acid binding"/>
    <property type="evidence" value="ECO:0007669"/>
    <property type="project" value="InterPro"/>
</dbReference>
<dbReference type="InterPro" id="IPR001584">
    <property type="entry name" value="Integrase_cat-core"/>
</dbReference>
<proteinExistence type="predicted"/>
<dbReference type="PROSITE" id="PS50994">
    <property type="entry name" value="INTEGRASE"/>
    <property type="match status" value="1"/>
</dbReference>